<proteinExistence type="predicted"/>
<evidence type="ECO:0000313" key="2">
    <source>
        <dbReference type="Proteomes" id="UP000663844"/>
    </source>
</evidence>
<protein>
    <submittedName>
        <fullName evidence="1">Uncharacterized protein</fullName>
    </submittedName>
</protein>
<dbReference type="AlphaFoldDB" id="A0A819WVR0"/>
<organism evidence="1 2">
    <name type="scientific">Adineta steineri</name>
    <dbReference type="NCBI Taxonomy" id="433720"/>
    <lineage>
        <taxon>Eukaryota</taxon>
        <taxon>Metazoa</taxon>
        <taxon>Spiralia</taxon>
        <taxon>Gnathifera</taxon>
        <taxon>Rotifera</taxon>
        <taxon>Eurotatoria</taxon>
        <taxon>Bdelloidea</taxon>
        <taxon>Adinetida</taxon>
        <taxon>Adinetidae</taxon>
        <taxon>Adineta</taxon>
    </lineage>
</organism>
<gene>
    <name evidence="1" type="ORF">OXD698_LOCUS36976</name>
</gene>
<evidence type="ECO:0000313" key="1">
    <source>
        <dbReference type="EMBL" id="CAF4130277.1"/>
    </source>
</evidence>
<reference evidence="1" key="1">
    <citation type="submission" date="2021-02" db="EMBL/GenBank/DDBJ databases">
        <authorList>
            <person name="Nowell W R."/>
        </authorList>
    </citation>
    <scope>NUCLEOTIDE SEQUENCE</scope>
</reference>
<comment type="caution">
    <text evidence="1">The sequence shown here is derived from an EMBL/GenBank/DDBJ whole genome shotgun (WGS) entry which is preliminary data.</text>
</comment>
<sequence length="56" mass="6611">MLAKAIESTNNETKRRHLVKLCETPEFLYDDKQLDELHNKIDNSLSRIACRCYLTQ</sequence>
<name>A0A819WVR0_9BILA</name>
<dbReference type="EMBL" id="CAJOAZ010006311">
    <property type="protein sequence ID" value="CAF4130277.1"/>
    <property type="molecule type" value="Genomic_DNA"/>
</dbReference>
<dbReference type="Proteomes" id="UP000663844">
    <property type="component" value="Unassembled WGS sequence"/>
</dbReference>
<feature type="non-terminal residue" evidence="1">
    <location>
        <position position="1"/>
    </location>
</feature>
<accession>A0A819WVR0</accession>